<reference evidence="1 2" key="1">
    <citation type="submission" date="2021-04" db="EMBL/GenBank/DDBJ databases">
        <title>Determining the burden of carbapenem-resistant Enterobacterales from a tertiary public heath setting in Bangladesh: a clinical, epidemiological, and molecular study.</title>
        <authorList>
            <person name="Farzana R."/>
            <person name="Walsh T.R."/>
        </authorList>
    </citation>
    <scope>NUCLEOTIDE SEQUENCE [LARGE SCALE GENOMIC DNA]</scope>
    <source>
        <strain evidence="2">dmpro_s316</strain>
    </source>
</reference>
<proteinExistence type="predicted"/>
<gene>
    <name evidence="1" type="ORF">KDV35_05840</name>
</gene>
<accession>A0ABD5L4C8</accession>
<organism evidence="1 2">
    <name type="scientific">Providencia stuartii</name>
    <dbReference type="NCBI Taxonomy" id="588"/>
    <lineage>
        <taxon>Bacteria</taxon>
        <taxon>Pseudomonadati</taxon>
        <taxon>Pseudomonadota</taxon>
        <taxon>Gammaproteobacteria</taxon>
        <taxon>Enterobacterales</taxon>
        <taxon>Morganellaceae</taxon>
        <taxon>Providencia</taxon>
    </lineage>
</organism>
<name>A0ABD5L4C8_PROST</name>
<protein>
    <recommendedName>
        <fullName evidence="3">DUF4145 domain-containing protein</fullName>
    </recommendedName>
</protein>
<dbReference type="AlphaFoldDB" id="A0ABD5L4C8"/>
<dbReference type="Proteomes" id="UP001495779">
    <property type="component" value="Unassembled WGS sequence"/>
</dbReference>
<evidence type="ECO:0000313" key="2">
    <source>
        <dbReference type="Proteomes" id="UP001495779"/>
    </source>
</evidence>
<dbReference type="EMBL" id="JAGSRH010000006">
    <property type="protein sequence ID" value="MER5076388.1"/>
    <property type="molecule type" value="Genomic_DNA"/>
</dbReference>
<sequence>MRNNKKDRAISYIHRYSKYVDIFFFRGYRLENSDDKLGCSFDFHVPFLFENQYNVQFNNEDMLEKSFSFLDCLIDERNPNLIGKSFAKKIKGMTVSNHIDLIIKECFRILRIFRNASEHEGKKTIQDGTMNIEINFNEYKETLTYNNNTLSYLFFIIYLISINFTEKGYPLTTLISAYNKMKNNTTEINDCVGNILEKLDFEVTLSDFQSLVVLGLNYTECDEFILFKPMSFKDRFLKFDYLYKKGNNYYLLPSEYIENYKDTYGIFYKKKLEYLKLSENFLYKYLNIH</sequence>
<dbReference type="GeneID" id="89490259"/>
<comment type="caution">
    <text evidence="1">The sequence shown here is derived from an EMBL/GenBank/DDBJ whole genome shotgun (WGS) entry which is preliminary data.</text>
</comment>
<evidence type="ECO:0000313" key="1">
    <source>
        <dbReference type="EMBL" id="MER5076388.1"/>
    </source>
</evidence>
<evidence type="ECO:0008006" key="3">
    <source>
        <dbReference type="Google" id="ProtNLM"/>
    </source>
</evidence>
<dbReference type="RefSeq" id="WP_181489801.1">
    <property type="nucleotide sequence ID" value="NZ_CP095443.1"/>
</dbReference>